<dbReference type="OrthoDB" id="269227at2759"/>
<feature type="signal peptide" evidence="9">
    <location>
        <begin position="1"/>
        <end position="18"/>
    </location>
</feature>
<name>A0A1Y2F5Y6_9BASI</name>
<organism evidence="12 13">
    <name type="scientific">Leucosporidium creatinivorum</name>
    <dbReference type="NCBI Taxonomy" id="106004"/>
    <lineage>
        <taxon>Eukaryota</taxon>
        <taxon>Fungi</taxon>
        <taxon>Dikarya</taxon>
        <taxon>Basidiomycota</taxon>
        <taxon>Pucciniomycotina</taxon>
        <taxon>Microbotryomycetes</taxon>
        <taxon>Leucosporidiales</taxon>
        <taxon>Leucosporidium</taxon>
    </lineage>
</organism>
<evidence type="ECO:0000313" key="12">
    <source>
        <dbReference type="EMBL" id="ORY79302.1"/>
    </source>
</evidence>
<dbReference type="EMBL" id="MCGR01000027">
    <property type="protein sequence ID" value="ORY79302.1"/>
    <property type="molecule type" value="Genomic_DNA"/>
</dbReference>
<dbReference type="GO" id="GO:0016614">
    <property type="term" value="F:oxidoreductase activity, acting on CH-OH group of donors"/>
    <property type="evidence" value="ECO:0007669"/>
    <property type="project" value="InterPro"/>
</dbReference>
<dbReference type="InterPro" id="IPR012132">
    <property type="entry name" value="GMC_OxRdtase"/>
</dbReference>
<keyword evidence="9" id="KW-0732">Signal</keyword>
<evidence type="ECO:0000256" key="7">
    <source>
        <dbReference type="PIRSR" id="PIRSR000137-2"/>
    </source>
</evidence>
<dbReference type="Pfam" id="PF00732">
    <property type="entry name" value="GMC_oxred_N"/>
    <property type="match status" value="1"/>
</dbReference>
<proteinExistence type="inferred from homology"/>
<dbReference type="InParanoid" id="A0A1Y2F5Y6"/>
<dbReference type="GO" id="GO:0050660">
    <property type="term" value="F:flavin adenine dinucleotide binding"/>
    <property type="evidence" value="ECO:0007669"/>
    <property type="project" value="InterPro"/>
</dbReference>
<feature type="active site" description="Proton acceptor" evidence="6">
    <location>
        <position position="625"/>
    </location>
</feature>
<dbReference type="Gene3D" id="3.50.50.60">
    <property type="entry name" value="FAD/NAD(P)-binding domain"/>
    <property type="match status" value="1"/>
</dbReference>
<dbReference type="SUPFAM" id="SSF51905">
    <property type="entry name" value="FAD/NAD(P)-binding domain"/>
    <property type="match status" value="1"/>
</dbReference>
<evidence type="ECO:0000256" key="2">
    <source>
        <dbReference type="ARBA" id="ARBA00010790"/>
    </source>
</evidence>
<evidence type="ECO:0000313" key="13">
    <source>
        <dbReference type="Proteomes" id="UP000193467"/>
    </source>
</evidence>
<dbReference type="PIRSF" id="PIRSF000137">
    <property type="entry name" value="Alcohol_oxidase"/>
    <property type="match status" value="1"/>
</dbReference>
<comment type="cofactor">
    <cofactor evidence="1 7">
        <name>FAD</name>
        <dbReference type="ChEBI" id="CHEBI:57692"/>
    </cofactor>
</comment>
<feature type="active site" description="Proton donor" evidence="6">
    <location>
        <position position="582"/>
    </location>
</feature>
<dbReference type="Gene3D" id="4.10.450.10">
    <property type="entry name" value="Glucose Oxidase, domain 2"/>
    <property type="match status" value="1"/>
</dbReference>
<evidence type="ECO:0000256" key="9">
    <source>
        <dbReference type="SAM" id="SignalP"/>
    </source>
</evidence>
<feature type="domain" description="Glucose-methanol-choline oxidoreductase N-terminal" evidence="10">
    <location>
        <begin position="50"/>
        <end position="362"/>
    </location>
</feature>
<feature type="region of interest" description="Disordered" evidence="8">
    <location>
        <begin position="651"/>
        <end position="687"/>
    </location>
</feature>
<dbReference type="InterPro" id="IPR027424">
    <property type="entry name" value="Glucose_Oxidase_domain_2"/>
</dbReference>
<dbReference type="PANTHER" id="PTHR11552">
    <property type="entry name" value="GLUCOSE-METHANOL-CHOLINE GMC OXIDOREDUCTASE"/>
    <property type="match status" value="1"/>
</dbReference>
<gene>
    <name evidence="12" type="ORF">BCR35DRAFT_321471</name>
</gene>
<keyword evidence="3" id="KW-0285">Flavoprotein</keyword>
<dbReference type="STRING" id="106004.A0A1Y2F5Y6"/>
<reference evidence="12 13" key="1">
    <citation type="submission" date="2016-07" db="EMBL/GenBank/DDBJ databases">
        <title>Pervasive Adenine N6-methylation of Active Genes in Fungi.</title>
        <authorList>
            <consortium name="DOE Joint Genome Institute"/>
            <person name="Mondo S.J."/>
            <person name="Dannebaum R.O."/>
            <person name="Kuo R.C."/>
            <person name="Labutti K."/>
            <person name="Haridas S."/>
            <person name="Kuo A."/>
            <person name="Salamov A."/>
            <person name="Ahrendt S.R."/>
            <person name="Lipzen A."/>
            <person name="Sullivan W."/>
            <person name="Andreopoulos W.B."/>
            <person name="Clum A."/>
            <person name="Lindquist E."/>
            <person name="Daum C."/>
            <person name="Ramamoorthy G.K."/>
            <person name="Gryganskyi A."/>
            <person name="Culley D."/>
            <person name="Magnuson J.K."/>
            <person name="James T.Y."/>
            <person name="O'Malley M.A."/>
            <person name="Stajich J.E."/>
            <person name="Spatafora J.W."/>
            <person name="Visel A."/>
            <person name="Grigoriev I.V."/>
        </authorList>
    </citation>
    <scope>NUCLEOTIDE SEQUENCE [LARGE SCALE GENOMIC DNA]</scope>
    <source>
        <strain evidence="12 13">62-1032</strain>
    </source>
</reference>
<keyword evidence="5" id="KW-0560">Oxidoreductase</keyword>
<dbReference type="InterPro" id="IPR007867">
    <property type="entry name" value="GMC_OxRtase_C"/>
</dbReference>
<sequence length="713" mass="74644">MLSSLALCSALLATSVIASPSSNSHDFIRRAQHTKRANTVTDPSELSSVYDYVIVGAGTAGLVIASRLSENSSISVAVIEAGLDGSAVQDDILMPAQAYFDGVATMTSDYDWHYNTIDQPELNKTVYWPRGKVVGGSSAVNGLYMIRGSEIEHNSWGSLVNATDLWGWDAIYPYMKKSENYTAPLAANKEVAGVIVDESYHGQDGPIHYSYPGFFYEQTTGSWIETLGNLGVESRDPANGNSYGAFIATSAIDPTTWSRSYSKTGYLDPYSTRSNLVVLTGYQATKVVLDGTRATGVQFAATASGTSYTVSASREVILSAGVIGTPQLLQLSGIGDSDHLGSLGIDVAYELPGVGMHLTDHLSAQLSFNTTGVEYTGDAVETNTTYAAAQKALWEALDPTSLYNSPNHAVAYVNLTTLFGADDAQTLINEISANKTALVNAYSTNAKVRAGYAAGYQAELDDIFPSAIGQAEILLSNTGTYGAYGDDIKTISIQAAIQHPLSRGSVLINTTSAFDAPLIDPGYLSHPADIKILIKAFQYARTVSETAPLSTYIQSELSPGSAVSTDAEWEAWIRKSVSTEYHPAGSASMLPEAEGGVVDTAMRVYGVTGLRVIDSSMVPIGMSAHMTAPLYGIAERAYELLVSTPIAAGGTVDDASTSTSTTTAAGSSSTKGSGSSTSSSPAATGSGDTSAASTLVSSLVGSSLLALILALAL</sequence>
<dbReference type="InterPro" id="IPR000172">
    <property type="entry name" value="GMC_OxRdtase_N"/>
</dbReference>
<evidence type="ECO:0000256" key="3">
    <source>
        <dbReference type="ARBA" id="ARBA00022630"/>
    </source>
</evidence>
<feature type="domain" description="Glucose-methanol-choline oxidoreductase C-terminal" evidence="11">
    <location>
        <begin position="500"/>
        <end position="634"/>
    </location>
</feature>
<dbReference type="Proteomes" id="UP000193467">
    <property type="component" value="Unassembled WGS sequence"/>
</dbReference>
<evidence type="ECO:0000259" key="10">
    <source>
        <dbReference type="Pfam" id="PF00732"/>
    </source>
</evidence>
<keyword evidence="4 7" id="KW-0274">FAD</keyword>
<keyword evidence="13" id="KW-1185">Reference proteome</keyword>
<evidence type="ECO:0000256" key="4">
    <source>
        <dbReference type="ARBA" id="ARBA00022827"/>
    </source>
</evidence>
<protein>
    <submittedName>
        <fullName evidence="12">GMC oxidoreductase</fullName>
    </submittedName>
</protein>
<dbReference type="SUPFAM" id="SSF54373">
    <property type="entry name" value="FAD-linked reductases, C-terminal domain"/>
    <property type="match status" value="1"/>
</dbReference>
<evidence type="ECO:0000259" key="11">
    <source>
        <dbReference type="Pfam" id="PF05199"/>
    </source>
</evidence>
<evidence type="ECO:0000256" key="5">
    <source>
        <dbReference type="ARBA" id="ARBA00023002"/>
    </source>
</evidence>
<feature type="chain" id="PRO_5012011120" evidence="9">
    <location>
        <begin position="19"/>
        <end position="713"/>
    </location>
</feature>
<evidence type="ECO:0000256" key="1">
    <source>
        <dbReference type="ARBA" id="ARBA00001974"/>
    </source>
</evidence>
<feature type="binding site" evidence="7">
    <location>
        <position position="133"/>
    </location>
    <ligand>
        <name>FAD</name>
        <dbReference type="ChEBI" id="CHEBI:57692"/>
    </ligand>
</feature>
<comment type="similarity">
    <text evidence="2">Belongs to the GMC oxidoreductase family.</text>
</comment>
<dbReference type="InterPro" id="IPR036188">
    <property type="entry name" value="FAD/NAD-bd_sf"/>
</dbReference>
<dbReference type="AlphaFoldDB" id="A0A1Y2F5Y6"/>
<dbReference type="Gene3D" id="3.30.560.10">
    <property type="entry name" value="Glucose Oxidase, domain 3"/>
    <property type="match status" value="1"/>
</dbReference>
<evidence type="ECO:0000256" key="8">
    <source>
        <dbReference type="SAM" id="MobiDB-lite"/>
    </source>
</evidence>
<dbReference type="PANTHER" id="PTHR11552:SF218">
    <property type="entry name" value="GLUCOSE-METHANOL-CHOLINE OXIDOREDUCTASE N-TERMINAL DOMAIN-CONTAINING PROTEIN"/>
    <property type="match status" value="1"/>
</dbReference>
<comment type="caution">
    <text evidence="12">The sequence shown here is derived from an EMBL/GenBank/DDBJ whole genome shotgun (WGS) entry which is preliminary data.</text>
</comment>
<dbReference type="Pfam" id="PF05199">
    <property type="entry name" value="GMC_oxred_C"/>
    <property type="match status" value="1"/>
</dbReference>
<accession>A0A1Y2F5Y6</accession>
<evidence type="ECO:0000256" key="6">
    <source>
        <dbReference type="PIRSR" id="PIRSR000137-1"/>
    </source>
</evidence>